<dbReference type="PIRSF" id="PIRSF001500">
    <property type="entry name" value="Chor_mut_pdt_Ppr"/>
    <property type="match status" value="1"/>
</dbReference>
<dbReference type="Gene3D" id="3.40.190.10">
    <property type="entry name" value="Periplasmic binding protein-like II"/>
    <property type="match status" value="2"/>
</dbReference>
<gene>
    <name evidence="11" type="primary">pheA</name>
    <name evidence="11" type="ORF">WCD41_09465</name>
</gene>
<dbReference type="SUPFAM" id="SSF53850">
    <property type="entry name" value="Periplasmic binding protein-like II"/>
    <property type="match status" value="1"/>
</dbReference>
<dbReference type="EC" id="4.2.1.51" evidence="2"/>
<reference evidence="11 12" key="1">
    <citation type="submission" date="2024-03" db="EMBL/GenBank/DDBJ databases">
        <title>Actinomycetospora sp. OC33-EN06, a novel actinomycete isolated from wild orchid (Aerides multiflora).</title>
        <authorList>
            <person name="Suriyachadkun C."/>
        </authorList>
    </citation>
    <scope>NUCLEOTIDE SEQUENCE [LARGE SCALE GENOMIC DNA]</scope>
    <source>
        <strain evidence="11 12">OC33-EN06</strain>
    </source>
</reference>
<evidence type="ECO:0000313" key="11">
    <source>
        <dbReference type="EMBL" id="MEJ2886675.1"/>
    </source>
</evidence>
<evidence type="ECO:0000256" key="6">
    <source>
        <dbReference type="ARBA" id="ARBA00023222"/>
    </source>
</evidence>
<dbReference type="RefSeq" id="WP_337713143.1">
    <property type="nucleotide sequence ID" value="NZ_JBBEGL010000002.1"/>
</dbReference>
<dbReference type="Proteomes" id="UP001370100">
    <property type="component" value="Unassembled WGS sequence"/>
</dbReference>
<feature type="domain" description="ACT" evidence="10">
    <location>
        <begin position="219"/>
        <end position="296"/>
    </location>
</feature>
<evidence type="ECO:0000313" key="12">
    <source>
        <dbReference type="Proteomes" id="UP001370100"/>
    </source>
</evidence>
<evidence type="ECO:0000259" key="10">
    <source>
        <dbReference type="PROSITE" id="PS51671"/>
    </source>
</evidence>
<dbReference type="InterPro" id="IPR008242">
    <property type="entry name" value="Chor_mutase/pphenate_deHydtase"/>
</dbReference>
<dbReference type="GO" id="GO:0004664">
    <property type="term" value="F:prephenate dehydratase activity"/>
    <property type="evidence" value="ECO:0007669"/>
    <property type="project" value="UniProtKB-EC"/>
</dbReference>
<proteinExistence type="predicted"/>
<dbReference type="PANTHER" id="PTHR21022">
    <property type="entry name" value="PREPHENATE DEHYDRATASE P PROTEIN"/>
    <property type="match status" value="1"/>
</dbReference>
<dbReference type="PROSITE" id="PS51671">
    <property type="entry name" value="ACT"/>
    <property type="match status" value="1"/>
</dbReference>
<protein>
    <recommendedName>
        <fullName evidence="3">Prephenate dehydratase</fullName>
        <ecNumber evidence="2">4.2.1.51</ecNumber>
    </recommendedName>
</protein>
<dbReference type="InterPro" id="IPR002912">
    <property type="entry name" value="ACT_dom"/>
</dbReference>
<dbReference type="Pfam" id="PF01842">
    <property type="entry name" value="ACT"/>
    <property type="match status" value="1"/>
</dbReference>
<dbReference type="NCBIfam" id="NF008865">
    <property type="entry name" value="PRK11898.1"/>
    <property type="match status" value="1"/>
</dbReference>
<evidence type="ECO:0000256" key="4">
    <source>
        <dbReference type="ARBA" id="ARBA00022605"/>
    </source>
</evidence>
<name>A0ABU8N2S1_9PSEU</name>
<dbReference type="Pfam" id="PF00800">
    <property type="entry name" value="PDT"/>
    <property type="match status" value="1"/>
</dbReference>
<comment type="caution">
    <text evidence="11">The sequence shown here is derived from an EMBL/GenBank/DDBJ whole genome shotgun (WGS) entry which is preliminary data.</text>
</comment>
<evidence type="ECO:0000256" key="7">
    <source>
        <dbReference type="ARBA" id="ARBA00023239"/>
    </source>
</evidence>
<feature type="domain" description="Prephenate dehydratase" evidence="9">
    <location>
        <begin position="17"/>
        <end position="203"/>
    </location>
</feature>
<keyword evidence="7 11" id="KW-0456">Lyase</keyword>
<keyword evidence="4" id="KW-0028">Amino-acid biosynthesis</keyword>
<dbReference type="EMBL" id="JBBEGL010000002">
    <property type="protein sequence ID" value="MEJ2886675.1"/>
    <property type="molecule type" value="Genomic_DNA"/>
</dbReference>
<sequence length="336" mass="34877">MTELRVGDEAQRSSTRRIAFLGPHGTFCEQALRTLTPTVLGDALGDPEPSLHPFASTTAALDAVRSGDVDAACVPVENSVEGGVPATMDGLVETPPLVIVREILLAVRFSVLVRPGTTSADVRSVASHPHGEAQTRRWIAEHLPAAEVRLTSSTAAAAAQVAAGEVDAAVCAPVAAVHHGLVELASGVHDTGDAVTRFVLVRPPGAPGLPAPTGADRTSLAATTVNRPGALLAVLTEIAVRGVDLIRIESRPLKDRRGEYWFFLDGTGHVGEPAMGEALAALRRRCTDVRFLGSYPRATVAGEEDGTGADPGAGQTVKDYTEAASWLASLRDGTGA</sequence>
<dbReference type="SUPFAM" id="SSF55021">
    <property type="entry name" value="ACT-like"/>
    <property type="match status" value="1"/>
</dbReference>
<evidence type="ECO:0000256" key="3">
    <source>
        <dbReference type="ARBA" id="ARBA00021872"/>
    </source>
</evidence>
<evidence type="ECO:0000256" key="1">
    <source>
        <dbReference type="ARBA" id="ARBA00004741"/>
    </source>
</evidence>
<keyword evidence="12" id="KW-1185">Reference proteome</keyword>
<dbReference type="InterPro" id="IPR045865">
    <property type="entry name" value="ACT-like_dom_sf"/>
</dbReference>
<comment type="catalytic activity">
    <reaction evidence="8">
        <text>prephenate + H(+) = 3-phenylpyruvate + CO2 + H2O</text>
        <dbReference type="Rhea" id="RHEA:21648"/>
        <dbReference type="ChEBI" id="CHEBI:15377"/>
        <dbReference type="ChEBI" id="CHEBI:15378"/>
        <dbReference type="ChEBI" id="CHEBI:16526"/>
        <dbReference type="ChEBI" id="CHEBI:18005"/>
        <dbReference type="ChEBI" id="CHEBI:29934"/>
        <dbReference type="EC" id="4.2.1.51"/>
    </reaction>
</comment>
<dbReference type="PROSITE" id="PS51171">
    <property type="entry name" value="PREPHENATE_DEHYDR_3"/>
    <property type="match status" value="1"/>
</dbReference>
<accession>A0ABU8N2S1</accession>
<keyword evidence="6" id="KW-0584">Phenylalanine biosynthesis</keyword>
<dbReference type="InterPro" id="IPR001086">
    <property type="entry name" value="Preph_deHydtase"/>
</dbReference>
<keyword evidence="5" id="KW-0057">Aromatic amino acid biosynthesis</keyword>
<dbReference type="Gene3D" id="3.30.70.260">
    <property type="match status" value="1"/>
</dbReference>
<evidence type="ECO:0000256" key="2">
    <source>
        <dbReference type="ARBA" id="ARBA00013147"/>
    </source>
</evidence>
<organism evidence="11 12">
    <name type="scientific">Actinomycetospora aeridis</name>
    <dbReference type="NCBI Taxonomy" id="3129231"/>
    <lineage>
        <taxon>Bacteria</taxon>
        <taxon>Bacillati</taxon>
        <taxon>Actinomycetota</taxon>
        <taxon>Actinomycetes</taxon>
        <taxon>Pseudonocardiales</taxon>
        <taxon>Pseudonocardiaceae</taxon>
        <taxon>Actinomycetospora</taxon>
    </lineage>
</organism>
<dbReference type="PANTHER" id="PTHR21022:SF19">
    <property type="entry name" value="PREPHENATE DEHYDRATASE-RELATED"/>
    <property type="match status" value="1"/>
</dbReference>
<comment type="pathway">
    <text evidence="1">Amino-acid biosynthesis; L-phenylalanine biosynthesis; phenylpyruvate from prephenate: step 1/1.</text>
</comment>
<evidence type="ECO:0000256" key="8">
    <source>
        <dbReference type="ARBA" id="ARBA00047848"/>
    </source>
</evidence>
<dbReference type="CDD" id="cd13632">
    <property type="entry name" value="PBP2_Aa-PDT_like"/>
    <property type="match status" value="1"/>
</dbReference>
<dbReference type="CDD" id="cd04905">
    <property type="entry name" value="ACT_CM-PDT"/>
    <property type="match status" value="1"/>
</dbReference>
<evidence type="ECO:0000259" key="9">
    <source>
        <dbReference type="PROSITE" id="PS51171"/>
    </source>
</evidence>
<evidence type="ECO:0000256" key="5">
    <source>
        <dbReference type="ARBA" id="ARBA00023141"/>
    </source>
</evidence>